<evidence type="ECO:0000256" key="3">
    <source>
        <dbReference type="SAM" id="Phobius"/>
    </source>
</evidence>
<feature type="transmembrane region" description="Helical" evidence="3">
    <location>
        <begin position="454"/>
        <end position="478"/>
    </location>
</feature>
<keyword evidence="5" id="KW-1185">Reference proteome</keyword>
<comment type="caution">
    <text evidence="4">The sequence shown here is derived from an EMBL/GenBank/DDBJ whole genome shotgun (WGS) entry which is preliminary data.</text>
</comment>
<dbReference type="EMBL" id="JAPTSV010000002">
    <property type="protein sequence ID" value="KAJ1530721.1"/>
    <property type="molecule type" value="Genomic_DNA"/>
</dbReference>
<comment type="similarity">
    <text evidence="1">Belongs to the monovalent cation:proton antiporter 1 (CPA1) transporter (TC 2.A.36) family.</text>
</comment>
<feature type="region of interest" description="Disordered" evidence="2">
    <location>
        <begin position="570"/>
        <end position="600"/>
    </location>
</feature>
<keyword evidence="3" id="KW-1133">Transmembrane helix</keyword>
<dbReference type="AlphaFoldDB" id="A0AAV7Y0X5"/>
<dbReference type="PANTHER" id="PTHR31102">
    <property type="match status" value="1"/>
</dbReference>
<feature type="transmembrane region" description="Helical" evidence="3">
    <location>
        <begin position="540"/>
        <end position="562"/>
    </location>
</feature>
<keyword evidence="3" id="KW-0812">Transmembrane</keyword>
<evidence type="ECO:0008006" key="6">
    <source>
        <dbReference type="Google" id="ProtNLM"/>
    </source>
</evidence>
<evidence type="ECO:0000313" key="4">
    <source>
        <dbReference type="EMBL" id="KAJ1530721.1"/>
    </source>
</evidence>
<gene>
    <name evidence="4" type="ORF">ONE63_005582</name>
</gene>
<reference evidence="4" key="1">
    <citation type="submission" date="2022-12" db="EMBL/GenBank/DDBJ databases">
        <title>Chromosome-level genome assembly of the bean flower thrips Megalurothrips usitatus.</title>
        <authorList>
            <person name="Ma L."/>
            <person name="Liu Q."/>
            <person name="Li H."/>
            <person name="Cai W."/>
        </authorList>
    </citation>
    <scope>NUCLEOTIDE SEQUENCE</scope>
    <source>
        <strain evidence="4">Cailab_2022a</strain>
    </source>
</reference>
<feature type="transmembrane region" description="Helical" evidence="3">
    <location>
        <begin position="152"/>
        <end position="168"/>
    </location>
</feature>
<feature type="transmembrane region" description="Helical" evidence="3">
    <location>
        <begin position="297"/>
        <end position="319"/>
    </location>
</feature>
<dbReference type="InterPro" id="IPR051843">
    <property type="entry name" value="CPA1_transporter"/>
</dbReference>
<accession>A0AAV7Y0X5</accession>
<feature type="transmembrane region" description="Helical" evidence="3">
    <location>
        <begin position="367"/>
        <end position="384"/>
    </location>
</feature>
<feature type="region of interest" description="Disordered" evidence="2">
    <location>
        <begin position="1"/>
        <end position="45"/>
    </location>
</feature>
<feature type="transmembrane region" description="Helical" evidence="3">
    <location>
        <begin position="233"/>
        <end position="257"/>
    </location>
</feature>
<dbReference type="PANTHER" id="PTHR31102:SF1">
    <property type="entry name" value="CATION_H+ EXCHANGER DOMAIN-CONTAINING PROTEIN"/>
    <property type="match status" value="1"/>
</dbReference>
<dbReference type="Gene3D" id="1.20.1530.20">
    <property type="match status" value="1"/>
</dbReference>
<dbReference type="Proteomes" id="UP001075354">
    <property type="component" value="Chromosome 2"/>
</dbReference>
<organism evidence="4 5">
    <name type="scientific">Megalurothrips usitatus</name>
    <name type="common">bean blossom thrips</name>
    <dbReference type="NCBI Taxonomy" id="439358"/>
    <lineage>
        <taxon>Eukaryota</taxon>
        <taxon>Metazoa</taxon>
        <taxon>Ecdysozoa</taxon>
        <taxon>Arthropoda</taxon>
        <taxon>Hexapoda</taxon>
        <taxon>Insecta</taxon>
        <taxon>Pterygota</taxon>
        <taxon>Neoptera</taxon>
        <taxon>Paraneoptera</taxon>
        <taxon>Thysanoptera</taxon>
        <taxon>Terebrantia</taxon>
        <taxon>Thripoidea</taxon>
        <taxon>Thripidae</taxon>
        <taxon>Megalurothrips</taxon>
    </lineage>
</organism>
<feature type="compositionally biased region" description="Low complexity" evidence="2">
    <location>
        <begin position="1"/>
        <end position="14"/>
    </location>
</feature>
<dbReference type="GO" id="GO:0098662">
    <property type="term" value="P:inorganic cation transmembrane transport"/>
    <property type="evidence" value="ECO:0007669"/>
    <property type="project" value="TreeGrafter"/>
</dbReference>
<name>A0AAV7Y0X5_9NEOP</name>
<protein>
    <recommendedName>
        <fullName evidence="6">Sodium/hydrogen exchanger 9B2-like</fullName>
    </recommendedName>
</protein>
<feature type="transmembrane region" description="Helical" evidence="3">
    <location>
        <begin position="120"/>
        <end position="140"/>
    </location>
</feature>
<evidence type="ECO:0000256" key="1">
    <source>
        <dbReference type="ARBA" id="ARBA00007367"/>
    </source>
</evidence>
<feature type="transmembrane region" description="Helical" evidence="3">
    <location>
        <begin position="263"/>
        <end position="285"/>
    </location>
</feature>
<sequence>MTVATAVAPAAATTTDDDPGPCRLPLGLLGGTRRGRASSTSSSTSSVQAAAAALGPHARYQYTPPDGADGRRTSRWSRWPGARWLRGLRCPACHSPCVTRTLAVLQECADGLGAWPSGRWLSAALCPVLLLLMLWALAYVFVGTPANVDGPLFRLVAMFVCAKLAGWMTRRLADVPALVGMLVVGVAMKSTGYLDLPPGYVDAIGVLRKTALSLIMARAGLGLDPVQLRSLSLLVLGLAVLPAVVEVAAIVGLSHLLLDLPPLWGVLLGLVLAAVAPSVVMPCFLELRARGLGSDKGIDTLVVAAASFDDVIAISLYGLVQSLIFDGGTSAQELVQHPLGLVFGILYGAVLGKTLQLLPTRDAEHLCLWRCALVLSGGLVATFGSEVLGYEGAGSVACIATAFTAAAGWRRREGLLSVQAVEEHFEMLWAVFEPIMFSLIGADINTGVLDGGMVGLAVGCITVSLLFRTLSTWLLLLAGKRFNWKERLFVALAWLPKADVQAALGPLALDTARRALRQDDVSAAAPGAEAEANVDRASTVLLVAVLSILMTAPAGSVVIASLSRRLLNPAPGDTPPPAPAADPADPSRAENGCGVIREAR</sequence>
<evidence type="ECO:0000256" key="2">
    <source>
        <dbReference type="SAM" id="MobiDB-lite"/>
    </source>
</evidence>
<dbReference type="InterPro" id="IPR038770">
    <property type="entry name" value="Na+/solute_symporter_sf"/>
</dbReference>
<evidence type="ECO:0000313" key="5">
    <source>
        <dbReference type="Proteomes" id="UP001075354"/>
    </source>
</evidence>
<keyword evidence="3" id="KW-0472">Membrane</keyword>
<feature type="transmembrane region" description="Helical" evidence="3">
    <location>
        <begin position="339"/>
        <end position="355"/>
    </location>
</feature>
<proteinExistence type="inferred from homology"/>